<dbReference type="InterPro" id="IPR010982">
    <property type="entry name" value="Lambda_DNA-bd_dom_sf"/>
</dbReference>
<dbReference type="InterPro" id="IPR028082">
    <property type="entry name" value="Peripla_BP_I"/>
</dbReference>
<dbReference type="Gene3D" id="3.40.50.2300">
    <property type="match status" value="2"/>
</dbReference>
<sequence>MATIKDVAKAAGVSVTTVSATINDSAPVSATLRARVNAAIAAVGYVPNPVARNLRSGRSRQIGLLVPDIAAPYAAGIARSVQQVLSDKGYSTFFASNGDDPVRELADIARMNDHQVAGLVLLPTCRGANYAQNILSAIKCPTVVVDRVVAGAPFDCVVDDNALGARLIAHHLLQLGHRNIAVIAGRTGISASDERLAGIRTAMAEAGYPVSDDYIYTNHEREDQAFRAAQDLMSRPKRPTAIVTVDTAQTRGILLGLRSMGLKAPDDVSLISFDGLHHSAGFDPEITSLDQDIPAIAETAADMLVERLEAESATARAGSPRLQRLPARLIVRSSCRSVSGN</sequence>
<dbReference type="PANTHER" id="PTHR30146:SF148">
    <property type="entry name" value="HTH-TYPE TRANSCRIPTIONAL REPRESSOR PURR-RELATED"/>
    <property type="match status" value="1"/>
</dbReference>
<gene>
    <name evidence="6" type="ORF">ABID12_000935</name>
</gene>
<keyword evidence="4" id="KW-0804">Transcription</keyword>
<name>A0ABV2I8S7_9HYPH</name>
<keyword evidence="2" id="KW-0805">Transcription regulation</keyword>
<proteinExistence type="predicted"/>
<dbReference type="Pfam" id="PF13377">
    <property type="entry name" value="Peripla_BP_3"/>
    <property type="match status" value="1"/>
</dbReference>
<dbReference type="Pfam" id="PF00356">
    <property type="entry name" value="LacI"/>
    <property type="match status" value="1"/>
</dbReference>
<dbReference type="SUPFAM" id="SSF47413">
    <property type="entry name" value="lambda repressor-like DNA-binding domains"/>
    <property type="match status" value="1"/>
</dbReference>
<accession>A0ABV2I8S7</accession>
<dbReference type="SMART" id="SM00354">
    <property type="entry name" value="HTH_LACI"/>
    <property type="match status" value="1"/>
</dbReference>
<evidence type="ECO:0000313" key="6">
    <source>
        <dbReference type="EMBL" id="MET3599004.1"/>
    </source>
</evidence>
<dbReference type="RefSeq" id="WP_354433311.1">
    <property type="nucleotide sequence ID" value="NZ_JBEPLY010000003.1"/>
</dbReference>
<dbReference type="SUPFAM" id="SSF53822">
    <property type="entry name" value="Periplasmic binding protein-like I"/>
    <property type="match status" value="1"/>
</dbReference>
<evidence type="ECO:0000313" key="7">
    <source>
        <dbReference type="Proteomes" id="UP001549164"/>
    </source>
</evidence>
<dbReference type="CDD" id="cd06267">
    <property type="entry name" value="PBP1_LacI_sugar_binding-like"/>
    <property type="match status" value="1"/>
</dbReference>
<reference evidence="6 7" key="1">
    <citation type="submission" date="2024-06" db="EMBL/GenBank/DDBJ databases">
        <title>Genomic Encyclopedia of Type Strains, Phase IV (KMG-IV): sequencing the most valuable type-strain genomes for metagenomic binning, comparative biology and taxonomic classification.</title>
        <authorList>
            <person name="Goeker M."/>
        </authorList>
    </citation>
    <scope>NUCLEOTIDE SEQUENCE [LARGE SCALE GENOMIC DNA]</scope>
    <source>
        <strain evidence="6 7">DSM 28102</strain>
    </source>
</reference>
<feature type="domain" description="HTH lacI-type" evidence="5">
    <location>
        <begin position="2"/>
        <end position="56"/>
    </location>
</feature>
<dbReference type="PRINTS" id="PR00036">
    <property type="entry name" value="HTHLACI"/>
</dbReference>
<comment type="caution">
    <text evidence="6">The sequence shown here is derived from an EMBL/GenBank/DDBJ whole genome shotgun (WGS) entry which is preliminary data.</text>
</comment>
<dbReference type="CDD" id="cd01392">
    <property type="entry name" value="HTH_LacI"/>
    <property type="match status" value="1"/>
</dbReference>
<dbReference type="PROSITE" id="PS50932">
    <property type="entry name" value="HTH_LACI_2"/>
    <property type="match status" value="1"/>
</dbReference>
<evidence type="ECO:0000259" key="5">
    <source>
        <dbReference type="PROSITE" id="PS50932"/>
    </source>
</evidence>
<keyword evidence="1" id="KW-0678">Repressor</keyword>
<evidence type="ECO:0000256" key="3">
    <source>
        <dbReference type="ARBA" id="ARBA00023125"/>
    </source>
</evidence>
<dbReference type="PANTHER" id="PTHR30146">
    <property type="entry name" value="LACI-RELATED TRANSCRIPTIONAL REPRESSOR"/>
    <property type="match status" value="1"/>
</dbReference>
<keyword evidence="3" id="KW-0238">DNA-binding</keyword>
<protein>
    <submittedName>
        <fullName evidence="6">LacI family transcriptional regulator</fullName>
    </submittedName>
</protein>
<dbReference type="Proteomes" id="UP001549164">
    <property type="component" value="Unassembled WGS sequence"/>
</dbReference>
<dbReference type="InterPro" id="IPR000843">
    <property type="entry name" value="HTH_LacI"/>
</dbReference>
<dbReference type="Gene3D" id="1.10.260.40">
    <property type="entry name" value="lambda repressor-like DNA-binding domains"/>
    <property type="match status" value="1"/>
</dbReference>
<organism evidence="6 7">
    <name type="scientific">Martelella mangrovi</name>
    <dbReference type="NCBI Taxonomy" id="1397477"/>
    <lineage>
        <taxon>Bacteria</taxon>
        <taxon>Pseudomonadati</taxon>
        <taxon>Pseudomonadota</taxon>
        <taxon>Alphaproteobacteria</taxon>
        <taxon>Hyphomicrobiales</taxon>
        <taxon>Aurantimonadaceae</taxon>
        <taxon>Martelella</taxon>
    </lineage>
</organism>
<evidence type="ECO:0000256" key="1">
    <source>
        <dbReference type="ARBA" id="ARBA00022491"/>
    </source>
</evidence>
<evidence type="ECO:0000256" key="4">
    <source>
        <dbReference type="ARBA" id="ARBA00023163"/>
    </source>
</evidence>
<dbReference type="EMBL" id="JBEPLY010000003">
    <property type="protein sequence ID" value="MET3599004.1"/>
    <property type="molecule type" value="Genomic_DNA"/>
</dbReference>
<evidence type="ECO:0000256" key="2">
    <source>
        <dbReference type="ARBA" id="ARBA00023015"/>
    </source>
</evidence>
<keyword evidence="7" id="KW-1185">Reference proteome</keyword>
<dbReference type="InterPro" id="IPR046335">
    <property type="entry name" value="LacI/GalR-like_sensor"/>
</dbReference>